<proteinExistence type="predicted"/>
<dbReference type="Proteomes" id="UP001054925">
    <property type="component" value="Unassembled WGS sequence"/>
</dbReference>
<dbReference type="EMBL" id="BQKK01000001">
    <property type="protein sequence ID" value="GJN41637.1"/>
    <property type="molecule type" value="Genomic_DNA"/>
</dbReference>
<evidence type="ECO:0000313" key="2">
    <source>
        <dbReference type="Proteomes" id="UP001054925"/>
    </source>
</evidence>
<protein>
    <recommendedName>
        <fullName evidence="3">Asp23/Gls24 family envelope stress response protein</fullName>
    </recommendedName>
</protein>
<gene>
    <name evidence="1" type="ORF">CAT723_01160</name>
</gene>
<dbReference type="AlphaFoldDB" id="A0AAV5G5T0"/>
<evidence type="ECO:0008006" key="3">
    <source>
        <dbReference type="Google" id="ProtNLM"/>
    </source>
</evidence>
<sequence length="118" mass="12354">MVMTSAGTSLPQGHQFQLDLDTAQRIKDAVVSLDGVAELSAGSFGEVSLLFAGARVGGIRKPSPREDTVIEIHVVVDVSAEKVLQELGAEIRQAAMAACSELTRVDVIFADAISGTNT</sequence>
<organism evidence="1 2">
    <name type="scientific">Corynebacterium ammoniagenes</name>
    <name type="common">Brevibacterium ammoniagenes</name>
    <dbReference type="NCBI Taxonomy" id="1697"/>
    <lineage>
        <taxon>Bacteria</taxon>
        <taxon>Bacillati</taxon>
        <taxon>Actinomycetota</taxon>
        <taxon>Actinomycetes</taxon>
        <taxon>Mycobacteriales</taxon>
        <taxon>Corynebacteriaceae</taxon>
        <taxon>Corynebacterium</taxon>
    </lineage>
</organism>
<name>A0AAV5G5T0_CORAM</name>
<comment type="caution">
    <text evidence="1">The sequence shown here is derived from an EMBL/GenBank/DDBJ whole genome shotgun (WGS) entry which is preliminary data.</text>
</comment>
<reference evidence="1" key="1">
    <citation type="submission" date="2021-12" db="EMBL/GenBank/DDBJ databases">
        <title>Draft genome sequence of Corynebacterium ammoniagenes strain T-723.</title>
        <authorList>
            <person name="Matsuzawa M."/>
            <person name="Hiratani M."/>
            <person name="Abe I."/>
            <person name="Tsuji Y."/>
            <person name="Nakamura J."/>
        </authorList>
    </citation>
    <scope>NUCLEOTIDE SEQUENCE</scope>
    <source>
        <strain evidence="1">T-723</strain>
    </source>
</reference>
<accession>A0AAV5G5T0</accession>
<evidence type="ECO:0000313" key="1">
    <source>
        <dbReference type="EMBL" id="GJN41637.1"/>
    </source>
</evidence>